<comment type="caution">
    <text evidence="10">The sequence shown here is derived from an EMBL/GenBank/DDBJ whole genome shotgun (WGS) entry which is preliminary data.</text>
</comment>
<sequence>MSRIIRSAQFQQEDKQVEIQLRNLFTEDFNGEDIEKHQPNASLIQIQEERERLLSDAKLEVEAQQQQFEAYRNAQLEELEQLKKAWEEEKLLLEQNAYEQGFQQGYEEGMTKAHADMQESLALANRVIEDSKVMANQYREEQEYVILELAIAAAERIINTTLEKEDEVFLSIVKKGLKEAREMKEIKIYVSPVYHALLTQHRSELVEIFPTDVPLFIFVDDELMDTQCYIETNHGRIVLSVDQQLSELRLKLNEILDTRE</sequence>
<evidence type="ECO:0000313" key="10">
    <source>
        <dbReference type="EMBL" id="RHW39647.1"/>
    </source>
</evidence>
<keyword evidence="11" id="KW-1185">Reference proteome</keyword>
<evidence type="ECO:0000256" key="5">
    <source>
        <dbReference type="ARBA" id="ARBA00022927"/>
    </source>
</evidence>
<dbReference type="AlphaFoldDB" id="A0A396SKU9"/>
<keyword evidence="3" id="KW-0813">Transport</keyword>
<evidence type="ECO:0000313" key="11">
    <source>
        <dbReference type="Proteomes" id="UP000265692"/>
    </source>
</evidence>
<keyword evidence="10" id="KW-0969">Cilium</keyword>
<keyword evidence="6" id="KW-1006">Bacterial flagellum protein export</keyword>
<dbReference type="InterPro" id="IPR022524">
    <property type="entry name" value="FliH_Bacilli"/>
</dbReference>
<evidence type="ECO:0000256" key="4">
    <source>
        <dbReference type="ARBA" id="ARBA00022795"/>
    </source>
</evidence>
<evidence type="ECO:0000256" key="1">
    <source>
        <dbReference type="ARBA" id="ARBA00003041"/>
    </source>
</evidence>
<dbReference type="EMBL" id="QWEI01000001">
    <property type="protein sequence ID" value="RHW39647.1"/>
    <property type="molecule type" value="Genomic_DNA"/>
</dbReference>
<dbReference type="InterPro" id="IPR018035">
    <property type="entry name" value="Flagellar_FliH/T3SS_HrpE"/>
</dbReference>
<evidence type="ECO:0000256" key="2">
    <source>
        <dbReference type="ARBA" id="ARBA00006602"/>
    </source>
</evidence>
<dbReference type="InterPro" id="IPR051472">
    <property type="entry name" value="T3SS_Stator/FliH"/>
</dbReference>
<protein>
    <recommendedName>
        <fullName evidence="7">Flagellar assembly protein FliH</fullName>
    </recommendedName>
</protein>
<dbReference type="Proteomes" id="UP000265692">
    <property type="component" value="Unassembled WGS sequence"/>
</dbReference>
<comment type="similarity">
    <text evidence="2">Belongs to the FliH family.</text>
</comment>
<evidence type="ECO:0000256" key="7">
    <source>
        <dbReference type="NCBIfam" id="TIGR03825"/>
    </source>
</evidence>
<evidence type="ECO:0000256" key="3">
    <source>
        <dbReference type="ARBA" id="ARBA00022448"/>
    </source>
</evidence>
<keyword evidence="10" id="KW-0282">Flagellum</keyword>
<gene>
    <name evidence="10" type="primary">fliH</name>
    <name evidence="10" type="ORF">D1B33_02010</name>
</gene>
<dbReference type="PANTHER" id="PTHR34982">
    <property type="entry name" value="YOP PROTEINS TRANSLOCATION PROTEIN L"/>
    <property type="match status" value="1"/>
</dbReference>
<keyword evidence="10" id="KW-0966">Cell projection</keyword>
<feature type="coiled-coil region" evidence="8">
    <location>
        <begin position="47"/>
        <end position="96"/>
    </location>
</feature>
<keyword evidence="8" id="KW-0175">Coiled coil</keyword>
<dbReference type="NCBIfam" id="TIGR03825">
    <property type="entry name" value="FliH_bacil"/>
    <property type="match status" value="1"/>
</dbReference>
<keyword evidence="4" id="KW-1005">Bacterial flagellum biogenesis</keyword>
<organism evidence="10 11">
    <name type="scientific">Ureibacillus yapensis</name>
    <dbReference type="NCBI Taxonomy" id="2304605"/>
    <lineage>
        <taxon>Bacteria</taxon>
        <taxon>Bacillati</taxon>
        <taxon>Bacillota</taxon>
        <taxon>Bacilli</taxon>
        <taxon>Bacillales</taxon>
        <taxon>Caryophanaceae</taxon>
        <taxon>Ureibacillus</taxon>
    </lineage>
</organism>
<dbReference type="GO" id="GO:0005829">
    <property type="term" value="C:cytosol"/>
    <property type="evidence" value="ECO:0007669"/>
    <property type="project" value="TreeGrafter"/>
</dbReference>
<dbReference type="PANTHER" id="PTHR34982:SF1">
    <property type="entry name" value="FLAGELLAR ASSEMBLY PROTEIN FLIH"/>
    <property type="match status" value="1"/>
</dbReference>
<proteinExistence type="inferred from homology"/>
<evidence type="ECO:0000256" key="6">
    <source>
        <dbReference type="ARBA" id="ARBA00023225"/>
    </source>
</evidence>
<evidence type="ECO:0000256" key="8">
    <source>
        <dbReference type="SAM" id="Coils"/>
    </source>
</evidence>
<dbReference type="Pfam" id="PF02108">
    <property type="entry name" value="FliH"/>
    <property type="match status" value="1"/>
</dbReference>
<reference evidence="10 11" key="1">
    <citation type="submission" date="2018-08" db="EMBL/GenBank/DDBJ databases">
        <title>Lysinibacillus sp. YLB-03 draft genome sequence.</title>
        <authorList>
            <person name="Yu L."/>
        </authorList>
    </citation>
    <scope>NUCLEOTIDE SEQUENCE [LARGE SCALE GENOMIC DNA]</scope>
    <source>
        <strain evidence="10 11">YLB-03</strain>
    </source>
</reference>
<evidence type="ECO:0000259" key="9">
    <source>
        <dbReference type="Pfam" id="PF02108"/>
    </source>
</evidence>
<comment type="function">
    <text evidence="1">Needed for flagellar regrowth and assembly.</text>
</comment>
<dbReference type="GO" id="GO:0044781">
    <property type="term" value="P:bacterial-type flagellum organization"/>
    <property type="evidence" value="ECO:0007669"/>
    <property type="project" value="UniProtKB-KW"/>
</dbReference>
<feature type="domain" description="Flagellar assembly protein FliH/Type III secretion system HrpE" evidence="9">
    <location>
        <begin position="130"/>
        <end position="247"/>
    </location>
</feature>
<name>A0A396SKU9_9BACL</name>
<accession>A0A396SKU9</accession>
<keyword evidence="5" id="KW-0653">Protein transport</keyword>
<dbReference type="OrthoDB" id="19020at2"/>
<dbReference type="GO" id="GO:0015031">
    <property type="term" value="P:protein transport"/>
    <property type="evidence" value="ECO:0007669"/>
    <property type="project" value="UniProtKB-KW"/>
</dbReference>